<organism evidence="3 4">
    <name type="scientific">Streptomyces tauricus</name>
    <dbReference type="NCBI Taxonomy" id="68274"/>
    <lineage>
        <taxon>Bacteria</taxon>
        <taxon>Bacillati</taxon>
        <taxon>Actinomycetota</taxon>
        <taxon>Actinomycetes</taxon>
        <taxon>Kitasatosporales</taxon>
        <taxon>Streptomycetaceae</taxon>
        <taxon>Streptomyces</taxon>
        <taxon>Streptomyces aurantiacus group</taxon>
    </lineage>
</organism>
<protein>
    <recommendedName>
        <fullName evidence="5">Integral membrane protein</fullName>
    </recommendedName>
</protein>
<evidence type="ECO:0000256" key="1">
    <source>
        <dbReference type="SAM" id="MobiDB-lite"/>
    </source>
</evidence>
<feature type="transmembrane region" description="Helical" evidence="2">
    <location>
        <begin position="30"/>
        <end position="50"/>
    </location>
</feature>
<keyword evidence="4" id="KW-1185">Reference proteome</keyword>
<name>A0ABZ1J7Z0_9ACTN</name>
<evidence type="ECO:0000256" key="2">
    <source>
        <dbReference type="SAM" id="Phobius"/>
    </source>
</evidence>
<reference evidence="3" key="1">
    <citation type="submission" date="2022-10" db="EMBL/GenBank/DDBJ databases">
        <title>The complete genomes of actinobacterial strains from the NBC collection.</title>
        <authorList>
            <person name="Joergensen T.S."/>
            <person name="Alvarez Arevalo M."/>
            <person name="Sterndorff E.B."/>
            <person name="Faurdal D."/>
            <person name="Vuksanovic O."/>
            <person name="Mourched A.-S."/>
            <person name="Charusanti P."/>
            <person name="Shaw S."/>
            <person name="Blin K."/>
            <person name="Weber T."/>
        </authorList>
    </citation>
    <scope>NUCLEOTIDE SEQUENCE</scope>
    <source>
        <strain evidence="3">NBC_00189</strain>
    </source>
</reference>
<feature type="transmembrane region" description="Helical" evidence="2">
    <location>
        <begin position="70"/>
        <end position="91"/>
    </location>
</feature>
<feature type="compositionally biased region" description="Basic and acidic residues" evidence="1">
    <location>
        <begin position="385"/>
        <end position="426"/>
    </location>
</feature>
<evidence type="ECO:0000313" key="3">
    <source>
        <dbReference type="EMBL" id="WTP47732.1"/>
    </source>
</evidence>
<keyword evidence="2" id="KW-0472">Membrane</keyword>
<proteinExistence type="predicted"/>
<dbReference type="EMBL" id="CP108133">
    <property type="protein sequence ID" value="WTP47732.1"/>
    <property type="molecule type" value="Genomic_DNA"/>
</dbReference>
<feature type="compositionally biased region" description="Basic residues" evidence="1">
    <location>
        <begin position="371"/>
        <end position="384"/>
    </location>
</feature>
<feature type="region of interest" description="Disordered" evidence="1">
    <location>
        <begin position="369"/>
        <end position="426"/>
    </location>
</feature>
<dbReference type="RefSeq" id="WP_189768797.1">
    <property type="nucleotide sequence ID" value="NZ_BMVY01000001.1"/>
</dbReference>
<feature type="transmembrane region" description="Helical" evidence="2">
    <location>
        <begin position="220"/>
        <end position="238"/>
    </location>
</feature>
<feature type="transmembrane region" description="Helical" evidence="2">
    <location>
        <begin position="180"/>
        <end position="200"/>
    </location>
</feature>
<sequence length="426" mass="47223">MDVVFYIPGVILLVTAVLNLPAMRGAWRDPLMAASISVLLIGALVCMLSAPPTIGVVNDLTGIANFSAPLVYSGMSALSACYLVLMIAWRGGEPGRVARATRLVVCVYGLVIIGIVTLFALADVPVERTRDLDTYYARTPYMREMILLYLVAHTAATAALAGMCLAWLRKVRDLTRTGLTLIVVGVLFDLSYQIAKYLAIGARWGGLDWDFLSTSLSPPLVAVAGVAVAAGFALPRVGPSTADNFRAWRRYRLLRPLWLELRDLRTPVADTHWWDLPVVRLVQQEITILDGVLVCSPYLDNEVRRAVALDHAEIVAEAAMLAAARVHVSVGPDAELPSEVGRLLSVAQPDLMVQLARALSSSPVVAEVRQRAARQRTARQKARHAHDDRDHDRDQERHRDRDRGQERNRDLDHERNRDHDRDRDRT</sequence>
<feature type="transmembrane region" description="Helical" evidence="2">
    <location>
        <begin position="6"/>
        <end position="23"/>
    </location>
</feature>
<gene>
    <name evidence="3" type="ORF">OG288_04995</name>
</gene>
<keyword evidence="2" id="KW-1133">Transmembrane helix</keyword>
<keyword evidence="2" id="KW-0812">Transmembrane</keyword>
<dbReference type="Proteomes" id="UP001432166">
    <property type="component" value="Chromosome"/>
</dbReference>
<evidence type="ECO:0000313" key="4">
    <source>
        <dbReference type="Proteomes" id="UP001432166"/>
    </source>
</evidence>
<feature type="transmembrane region" description="Helical" evidence="2">
    <location>
        <begin position="146"/>
        <end position="168"/>
    </location>
</feature>
<feature type="transmembrane region" description="Helical" evidence="2">
    <location>
        <begin position="103"/>
        <end position="126"/>
    </location>
</feature>
<evidence type="ECO:0008006" key="5">
    <source>
        <dbReference type="Google" id="ProtNLM"/>
    </source>
</evidence>
<accession>A0ABZ1J7Z0</accession>